<feature type="region of interest" description="Disordered" evidence="7">
    <location>
        <begin position="786"/>
        <end position="1001"/>
    </location>
</feature>
<evidence type="ECO:0000256" key="5">
    <source>
        <dbReference type="ARBA" id="ARBA00022989"/>
    </source>
</evidence>
<feature type="compositionally biased region" description="Basic residues" evidence="7">
    <location>
        <begin position="880"/>
        <end position="889"/>
    </location>
</feature>
<comment type="subcellular location">
    <subcellularLocation>
        <location evidence="1">Membrane</location>
        <topology evidence="1">Single-pass type I membrane protein</topology>
    </subcellularLocation>
</comment>
<dbReference type="InterPro" id="IPR056001">
    <property type="entry name" value="DUF7579"/>
</dbReference>
<dbReference type="AlphaFoldDB" id="A0A7I8INB2"/>
<feature type="compositionally biased region" description="Low complexity" evidence="7">
    <location>
        <begin position="842"/>
        <end position="851"/>
    </location>
</feature>
<reference evidence="11 12" key="1">
    <citation type="submission" date="2019-12" db="EMBL/GenBank/DDBJ databases">
        <authorList>
            <person name="Scholz U."/>
            <person name="Mascher M."/>
            <person name="Fiebig A."/>
        </authorList>
    </citation>
    <scope>NUCLEOTIDE SEQUENCE</scope>
</reference>
<dbReference type="PANTHER" id="PTHR22050:SF0">
    <property type="entry name" value="TRANSMEMBRANE PROTEIN 131 HOMOLOG"/>
    <property type="match status" value="1"/>
</dbReference>
<keyword evidence="5" id="KW-1133">Transmembrane helix</keyword>
<feature type="domain" description="Transmembrane protein 131-like N-terminal" evidence="8">
    <location>
        <begin position="90"/>
        <end position="150"/>
    </location>
</feature>
<feature type="compositionally biased region" description="Low complexity" evidence="7">
    <location>
        <begin position="990"/>
        <end position="1001"/>
    </location>
</feature>
<evidence type="ECO:0000259" key="8">
    <source>
        <dbReference type="Pfam" id="PF12371"/>
    </source>
</evidence>
<dbReference type="Pfam" id="PF24501">
    <property type="entry name" value="Ig_TMEM131L_5"/>
    <property type="match status" value="1"/>
</dbReference>
<protein>
    <submittedName>
        <fullName evidence="11">Uncharacterized protein</fullName>
    </submittedName>
</protein>
<evidence type="ECO:0000259" key="9">
    <source>
        <dbReference type="Pfam" id="PF24474"/>
    </source>
</evidence>
<feature type="compositionally biased region" description="Low complexity" evidence="7">
    <location>
        <begin position="893"/>
        <end position="933"/>
    </location>
</feature>
<keyword evidence="6" id="KW-0472">Membrane</keyword>
<comment type="similarity">
    <text evidence="2">Belongs to the TMEM131 family.</text>
</comment>
<evidence type="ECO:0000256" key="6">
    <source>
        <dbReference type="ARBA" id="ARBA00023136"/>
    </source>
</evidence>
<proteinExistence type="inferred from homology"/>
<dbReference type="Pfam" id="PF24474">
    <property type="entry name" value="DUF7579"/>
    <property type="match status" value="1"/>
</dbReference>
<evidence type="ECO:0000313" key="11">
    <source>
        <dbReference type="EMBL" id="CAA2619710.1"/>
    </source>
</evidence>
<evidence type="ECO:0000256" key="1">
    <source>
        <dbReference type="ARBA" id="ARBA00004479"/>
    </source>
</evidence>
<evidence type="ECO:0000256" key="4">
    <source>
        <dbReference type="ARBA" id="ARBA00022729"/>
    </source>
</evidence>
<gene>
    <name evidence="11" type="ORF">SI7747_05005879</name>
</gene>
<feature type="region of interest" description="Disordered" evidence="7">
    <location>
        <begin position="55"/>
        <end position="77"/>
    </location>
</feature>
<keyword evidence="4" id="KW-0732">Signal</keyword>
<dbReference type="GO" id="GO:0016020">
    <property type="term" value="C:membrane"/>
    <property type="evidence" value="ECO:0007669"/>
    <property type="project" value="UniProtKB-SubCell"/>
</dbReference>
<keyword evidence="3" id="KW-0812">Transmembrane</keyword>
<keyword evidence="12" id="KW-1185">Reference proteome</keyword>
<feature type="compositionally biased region" description="Basic and acidic residues" evidence="7">
    <location>
        <begin position="935"/>
        <end position="945"/>
    </location>
</feature>
<dbReference type="InterPro" id="IPR039877">
    <property type="entry name" value="TMEM131-like"/>
</dbReference>
<evidence type="ECO:0000256" key="7">
    <source>
        <dbReference type="SAM" id="MobiDB-lite"/>
    </source>
</evidence>
<evidence type="ECO:0000256" key="2">
    <source>
        <dbReference type="ARBA" id="ARBA00006682"/>
    </source>
</evidence>
<dbReference type="PANTHER" id="PTHR22050">
    <property type="entry name" value="RW1 PROTEIN HOMOLOG"/>
    <property type="match status" value="1"/>
</dbReference>
<dbReference type="InterPro" id="IPR022113">
    <property type="entry name" value="TMEM131L_N"/>
</dbReference>
<evidence type="ECO:0000259" key="10">
    <source>
        <dbReference type="Pfam" id="PF24501"/>
    </source>
</evidence>
<dbReference type="EMBL" id="LR743592">
    <property type="protein sequence ID" value="CAA2619710.1"/>
    <property type="molecule type" value="Genomic_DNA"/>
</dbReference>
<sequence>MPGFLGFCDAFFLPLSRYNGDDGCEQSGSEDRLNEFFDGMKLSCFQAEAAGRRDEGFTASNGNSHGDDDGGGSCEASSATDTWRSKIFWISPPSLDWGIAHLFSPSKIFLTVTNNHSDSSLLIHEPFSSDPQFYPSGPELLSLAPGEATNRGGFIIHARGTAVESPYRFQPLVGFEAAPDGSLRKALSMYNPLDDDDVQVEEVRAWVSVFFENGSHSAQVICQRDQSPPPAGGGGALNSKRWFSLEEAGSGEFLVGLKPHRSWELQPHSTETLMEISLFSSRDGNFSGAICVKLHSSLHGRNDTVVVPLEAQVRDGAADLRGPGGSISGRSVFSLSIRNGDSHPLRLEKVIEVTDSVKLFEIKSMEGLILYPGAVTLVALVVCSSIADLMEISTSSSMAVSLNCKLAVVTNHSISPKIEILCRDLVQSSSNLGSEHSFEELVLQREGEKSTDARTGSVGNAAVELLPIKRSLLEARAIDELMVDSWRSQATMEGVSVLEHQELIFPTVQAGEHLSRWIKVRNPTQKPVLIQLMLNSAVIVDRCHTVDFPSEHKPLTGYGFLVAEGAVLGPVDFRSKGQCRWRSSALVRSNLSGVEWVLLRAAAGAPPLILLEGSKPVDELVFDLNLPPPDLNVSSSEPPPSDAAESSSRSYSCSRLFSKEIYAKNVGESAVEVVEMDISGNGYGFEGFLVDCLGFVLEPGESTRLLIFFRPDFSSSSAAAAVVRGYLRLVMAGGVLEIPLKAALPLAMFRQCGKPAAWWRRPFSWRYSLFVLLVAAVAVAGLLRRLPPPTTNQRKSSSRSPAEEERKPEAGGDAAAAADRKTGIRTQQVKTDSDRRKKKTRSSSPSPSSSTGRRMELAGGAAGVEGERSGSLTIQAMKERSRRRRRRGTAARPDVSGSQSGNSSPSSPLSPEDSATGSTFANGGSAAATAAGGEKALESPPEKPCLRPVLLPSATFPGAGRRGDGGNGGSTPMALDARAPGSRLRTEKTAAAGEGSAGGRSSVAQFLGLSSGPSLVKTARLGGPAQMSR</sequence>
<feature type="compositionally biased region" description="Polar residues" evidence="7">
    <location>
        <begin position="791"/>
        <end position="800"/>
    </location>
</feature>
<dbReference type="InterPro" id="IPR055437">
    <property type="entry name" value="TMEM131L_Ig_5"/>
</dbReference>
<name>A0A7I8INB2_SPIIN</name>
<dbReference type="EMBL" id="CACRZD030000005">
    <property type="protein sequence ID" value="CAA6659457.1"/>
    <property type="molecule type" value="Genomic_DNA"/>
</dbReference>
<dbReference type="Pfam" id="PF12371">
    <property type="entry name" value="TMEM131_like_N"/>
    <property type="match status" value="1"/>
</dbReference>
<organism evidence="11">
    <name type="scientific">Spirodela intermedia</name>
    <name type="common">Intermediate duckweed</name>
    <dbReference type="NCBI Taxonomy" id="51605"/>
    <lineage>
        <taxon>Eukaryota</taxon>
        <taxon>Viridiplantae</taxon>
        <taxon>Streptophyta</taxon>
        <taxon>Embryophyta</taxon>
        <taxon>Tracheophyta</taxon>
        <taxon>Spermatophyta</taxon>
        <taxon>Magnoliopsida</taxon>
        <taxon>Liliopsida</taxon>
        <taxon>Araceae</taxon>
        <taxon>Lemnoideae</taxon>
        <taxon>Spirodela</taxon>
    </lineage>
</organism>
<feature type="domain" description="DUF7579" evidence="9">
    <location>
        <begin position="329"/>
        <end position="431"/>
    </location>
</feature>
<feature type="domain" description="TMEM131L fifth Ig-like" evidence="10">
    <location>
        <begin position="665"/>
        <end position="717"/>
    </location>
</feature>
<evidence type="ECO:0000256" key="3">
    <source>
        <dbReference type="ARBA" id="ARBA00022692"/>
    </source>
</evidence>
<accession>A0A7I8INB2</accession>
<evidence type="ECO:0000313" key="12">
    <source>
        <dbReference type="Proteomes" id="UP001189122"/>
    </source>
</evidence>
<dbReference type="Proteomes" id="UP001189122">
    <property type="component" value="Unassembled WGS sequence"/>
</dbReference>
<feature type="compositionally biased region" description="Basic and acidic residues" evidence="7">
    <location>
        <begin position="801"/>
        <end position="810"/>
    </location>
</feature>